<evidence type="ECO:0000313" key="2">
    <source>
        <dbReference type="Proteomes" id="UP001255601"/>
    </source>
</evidence>
<dbReference type="RefSeq" id="WP_309771680.1">
    <property type="nucleotide sequence ID" value="NZ_JAVIZC010000003.1"/>
</dbReference>
<accession>A0AAJ2EST1</accession>
<sequence length="52" mass="5534">MATVHRLISLLISLAAPAATWAASGEIRFEFIVLGAIMGIADWHWGPSGTLL</sequence>
<proteinExistence type="predicted"/>
<name>A0AAJ2EST1_9HYPH</name>
<dbReference type="AlphaFoldDB" id="A0AAJ2EST1"/>
<organism evidence="1 2">
    <name type="scientific">Agrobacterium larrymoorei</name>
    <dbReference type="NCBI Taxonomy" id="160699"/>
    <lineage>
        <taxon>Bacteria</taxon>
        <taxon>Pseudomonadati</taxon>
        <taxon>Pseudomonadota</taxon>
        <taxon>Alphaproteobacteria</taxon>
        <taxon>Hyphomicrobiales</taxon>
        <taxon>Rhizobiaceae</taxon>
        <taxon>Rhizobium/Agrobacterium group</taxon>
        <taxon>Agrobacterium</taxon>
    </lineage>
</organism>
<reference evidence="1" key="1">
    <citation type="submission" date="2023-08" db="EMBL/GenBank/DDBJ databases">
        <title>Functional and genomic diversity of the sorghum phyllosphere microbiome.</title>
        <authorList>
            <person name="Shade A."/>
        </authorList>
    </citation>
    <scope>NUCLEOTIDE SEQUENCE</scope>
    <source>
        <strain evidence="1">SORGH_AS_0974</strain>
    </source>
</reference>
<evidence type="ECO:0000313" key="1">
    <source>
        <dbReference type="EMBL" id="MDR6103239.1"/>
    </source>
</evidence>
<dbReference type="EMBL" id="JAVIZC010000003">
    <property type="protein sequence ID" value="MDR6103239.1"/>
    <property type="molecule type" value="Genomic_DNA"/>
</dbReference>
<comment type="caution">
    <text evidence="1">The sequence shown here is derived from an EMBL/GenBank/DDBJ whole genome shotgun (WGS) entry which is preliminary data.</text>
</comment>
<dbReference type="Proteomes" id="UP001255601">
    <property type="component" value="Unassembled WGS sequence"/>
</dbReference>
<gene>
    <name evidence="1" type="ORF">QE369_003436</name>
</gene>
<protein>
    <submittedName>
        <fullName evidence="1">Uncharacterized protein</fullName>
    </submittedName>
</protein>